<accession>A0A6I9T7W3</accession>
<dbReference type="InterPro" id="IPR018501">
    <property type="entry name" value="DDT_dom"/>
</dbReference>
<dbReference type="PANTHER" id="PTHR46508">
    <property type="entry name" value="PHD FINGER FAMILY PROTEIN"/>
    <property type="match status" value="1"/>
</dbReference>
<feature type="domain" description="PHD-type" evidence="8">
    <location>
        <begin position="637"/>
        <end position="684"/>
    </location>
</feature>
<dbReference type="Gene3D" id="3.30.40.10">
    <property type="entry name" value="Zinc/RING finger domain, C3HC4 (zinc finger)"/>
    <property type="match status" value="2"/>
</dbReference>
<dbReference type="Pfam" id="PF02791">
    <property type="entry name" value="DDT"/>
    <property type="match status" value="1"/>
</dbReference>
<dbReference type="SMART" id="SM00249">
    <property type="entry name" value="PHD"/>
    <property type="match status" value="2"/>
</dbReference>
<feature type="compositionally biased region" description="Basic residues" evidence="7">
    <location>
        <begin position="290"/>
        <end position="299"/>
    </location>
</feature>
<keyword evidence="3 6" id="KW-0863">Zinc-finger</keyword>
<feature type="region of interest" description="Disordered" evidence="7">
    <location>
        <begin position="1785"/>
        <end position="1804"/>
    </location>
</feature>
<dbReference type="InterPro" id="IPR019786">
    <property type="entry name" value="Zinc_finger_PHD-type_CS"/>
</dbReference>
<evidence type="ECO:0000256" key="5">
    <source>
        <dbReference type="ARBA" id="ARBA00023242"/>
    </source>
</evidence>
<feature type="region of interest" description="Disordered" evidence="7">
    <location>
        <begin position="89"/>
        <end position="115"/>
    </location>
</feature>
<dbReference type="InParanoid" id="A0A6I9T7W3"/>
<feature type="region of interest" description="Disordered" evidence="7">
    <location>
        <begin position="264"/>
        <end position="319"/>
    </location>
</feature>
<dbReference type="KEGG" id="sind:105163648"/>
<feature type="compositionally biased region" description="Polar residues" evidence="7">
    <location>
        <begin position="90"/>
        <end position="100"/>
    </location>
</feature>
<comment type="subcellular location">
    <subcellularLocation>
        <location evidence="1">Nucleus</location>
    </subcellularLocation>
</comment>
<dbReference type="InterPro" id="IPR056618">
    <property type="entry name" value="Chromo_PTM"/>
</dbReference>
<evidence type="ECO:0000256" key="6">
    <source>
        <dbReference type="PROSITE-ProRule" id="PRU00146"/>
    </source>
</evidence>
<feature type="compositionally biased region" description="Polar residues" evidence="7">
    <location>
        <begin position="1659"/>
        <end position="1675"/>
    </location>
</feature>
<evidence type="ECO:0000256" key="1">
    <source>
        <dbReference type="ARBA" id="ARBA00004123"/>
    </source>
</evidence>
<dbReference type="Proteomes" id="UP000504604">
    <property type="component" value="Linkage group LG6"/>
</dbReference>
<feature type="compositionally biased region" description="Basic and acidic residues" evidence="7">
    <location>
        <begin position="1676"/>
        <end position="1695"/>
    </location>
</feature>
<dbReference type="SUPFAM" id="SSF57903">
    <property type="entry name" value="FYVE/PHD zinc finger"/>
    <property type="match status" value="2"/>
</dbReference>
<evidence type="ECO:0000259" key="8">
    <source>
        <dbReference type="PROSITE" id="PS50016"/>
    </source>
</evidence>
<evidence type="ECO:0000313" key="10">
    <source>
        <dbReference type="Proteomes" id="UP000504604"/>
    </source>
</evidence>
<dbReference type="PROSITE" id="PS01359">
    <property type="entry name" value="ZF_PHD_1"/>
    <property type="match status" value="1"/>
</dbReference>
<dbReference type="InterPro" id="IPR047365">
    <property type="entry name" value="Tudor_AtPTM-like"/>
</dbReference>
<dbReference type="FunCoup" id="A0A6I9T7W3">
    <property type="interactions" value="2067"/>
</dbReference>
<evidence type="ECO:0000256" key="7">
    <source>
        <dbReference type="SAM" id="MobiDB-lite"/>
    </source>
</evidence>
<keyword evidence="4" id="KW-0862">Zinc</keyword>
<dbReference type="Pfam" id="PF15612">
    <property type="entry name" value="WHIM1"/>
    <property type="match status" value="1"/>
</dbReference>
<keyword evidence="5" id="KW-0539">Nucleus</keyword>
<evidence type="ECO:0000259" key="9">
    <source>
        <dbReference type="PROSITE" id="PS50827"/>
    </source>
</evidence>
<dbReference type="InterPro" id="IPR019787">
    <property type="entry name" value="Znf_PHD-finger"/>
</dbReference>
<dbReference type="GO" id="GO:0008270">
    <property type="term" value="F:zinc ion binding"/>
    <property type="evidence" value="ECO:0007669"/>
    <property type="project" value="UniProtKB-KW"/>
</dbReference>
<feature type="compositionally biased region" description="Polar residues" evidence="7">
    <location>
        <begin position="1793"/>
        <end position="1804"/>
    </location>
</feature>
<dbReference type="InterPro" id="IPR001965">
    <property type="entry name" value="Znf_PHD"/>
</dbReference>
<dbReference type="GeneID" id="105163648"/>
<dbReference type="InterPro" id="IPR013083">
    <property type="entry name" value="Znf_RING/FYVE/PHD"/>
</dbReference>
<feature type="region of interest" description="Disordered" evidence="7">
    <location>
        <begin position="1446"/>
        <end position="1489"/>
    </location>
</feature>
<organism evidence="10 11">
    <name type="scientific">Sesamum indicum</name>
    <name type="common">Oriental sesame</name>
    <name type="synonym">Sesamum orientale</name>
    <dbReference type="NCBI Taxonomy" id="4182"/>
    <lineage>
        <taxon>Eukaryota</taxon>
        <taxon>Viridiplantae</taxon>
        <taxon>Streptophyta</taxon>
        <taxon>Embryophyta</taxon>
        <taxon>Tracheophyta</taxon>
        <taxon>Spermatophyta</taxon>
        <taxon>Magnoliopsida</taxon>
        <taxon>eudicotyledons</taxon>
        <taxon>Gunneridae</taxon>
        <taxon>Pentapetalae</taxon>
        <taxon>asterids</taxon>
        <taxon>lamiids</taxon>
        <taxon>Lamiales</taxon>
        <taxon>Pedaliaceae</taxon>
        <taxon>Sesamum</taxon>
    </lineage>
</organism>
<evidence type="ECO:0000256" key="2">
    <source>
        <dbReference type="ARBA" id="ARBA00022723"/>
    </source>
</evidence>
<gene>
    <name evidence="11" type="primary">LOC105163648</name>
</gene>
<dbReference type="OrthoDB" id="784962at2759"/>
<dbReference type="Pfam" id="PF24294">
    <property type="entry name" value="Chromo_PTM"/>
    <property type="match status" value="1"/>
</dbReference>
<proteinExistence type="predicted"/>
<evidence type="ECO:0000256" key="3">
    <source>
        <dbReference type="ARBA" id="ARBA00022771"/>
    </source>
</evidence>
<keyword evidence="2" id="KW-0479">Metal-binding</keyword>
<keyword evidence="10" id="KW-1185">Reference proteome</keyword>
<dbReference type="CDD" id="cd15539">
    <property type="entry name" value="PHD1_AIRE"/>
    <property type="match status" value="1"/>
</dbReference>
<dbReference type="InterPro" id="IPR028942">
    <property type="entry name" value="WHIM1_dom"/>
</dbReference>
<dbReference type="InterPro" id="IPR011011">
    <property type="entry name" value="Znf_FYVE_PHD"/>
</dbReference>
<reference evidence="11" key="1">
    <citation type="submission" date="2025-08" db="UniProtKB">
        <authorList>
            <consortium name="RefSeq"/>
        </authorList>
    </citation>
    <scope>IDENTIFICATION</scope>
</reference>
<dbReference type="Pfam" id="PF21743">
    <property type="entry name" value="PTM_DIR17_Tudor"/>
    <property type="match status" value="1"/>
</dbReference>
<evidence type="ECO:0000256" key="4">
    <source>
        <dbReference type="ARBA" id="ARBA00022833"/>
    </source>
</evidence>
<dbReference type="Pfam" id="PF00628">
    <property type="entry name" value="PHD"/>
    <property type="match status" value="1"/>
</dbReference>
<feature type="region of interest" description="Disordered" evidence="7">
    <location>
        <begin position="1501"/>
        <end position="1538"/>
    </location>
</feature>
<feature type="domain" description="DDT" evidence="9">
    <location>
        <begin position="441"/>
        <end position="501"/>
    </location>
</feature>
<protein>
    <submittedName>
        <fullName evidence="11">DDT domain-containing protein PTM</fullName>
    </submittedName>
</protein>
<feature type="region of interest" description="Disordered" evidence="7">
    <location>
        <begin position="1659"/>
        <end position="1695"/>
    </location>
</feature>
<feature type="compositionally biased region" description="Basic residues" evidence="7">
    <location>
        <begin position="1469"/>
        <end position="1486"/>
    </location>
</feature>
<feature type="compositionally biased region" description="Basic residues" evidence="7">
    <location>
        <begin position="1512"/>
        <end position="1538"/>
    </location>
</feature>
<name>A0A6I9T7W3_SESIN</name>
<dbReference type="PANTHER" id="PTHR46508:SF5">
    <property type="entry name" value="PHD-FINGER AND DNA BINDING DOMAIN-CONTAINING PROTEIN"/>
    <property type="match status" value="1"/>
</dbReference>
<dbReference type="SMART" id="SM00571">
    <property type="entry name" value="DDT"/>
    <property type="match status" value="1"/>
</dbReference>
<dbReference type="RefSeq" id="XP_011080378.1">
    <property type="nucleotide sequence ID" value="XM_011082076.2"/>
</dbReference>
<dbReference type="PROSITE" id="PS50016">
    <property type="entry name" value="ZF_PHD_2"/>
    <property type="match status" value="1"/>
</dbReference>
<dbReference type="GO" id="GO:0005634">
    <property type="term" value="C:nucleus"/>
    <property type="evidence" value="ECO:0007669"/>
    <property type="project" value="UniProtKB-SubCell"/>
</dbReference>
<dbReference type="PROSITE" id="PS50827">
    <property type="entry name" value="DDT"/>
    <property type="match status" value="1"/>
</dbReference>
<dbReference type="GO" id="GO:0000785">
    <property type="term" value="C:chromatin"/>
    <property type="evidence" value="ECO:0007669"/>
    <property type="project" value="UniProtKB-ARBA"/>
</dbReference>
<evidence type="ECO:0000313" key="11">
    <source>
        <dbReference type="RefSeq" id="XP_011080378.1"/>
    </source>
</evidence>
<feature type="region of interest" description="Disordered" evidence="7">
    <location>
        <begin position="338"/>
        <end position="385"/>
    </location>
</feature>
<sequence>MEYVGRAVKKEFQGRGTCLGSVQAYEPTTGLFKIVYEDGGSEELELSGLSALLVFSEPPPRQLSEVAGSELGGQPKKRRRIVDIGKNDDNSVIGSVSGDNSVGRDGDSGEFDLNLNESADLNDDAFNYLNGDDQGVNAVGGGAKLRDLDLNEGVNLELDEGVFLTGGVIEGSSGAKKEVIDLNLDLNENFDNLSEEREGRFFDLNLQVMEDEVRGIDGREWQSGANERICDEGHIQMMEELAEDVNKAILVNVDGDSGNLTVNMDKNEDSPLRNCTTGVDNENVAPVNAQKKRRGRKKKDASSNNIVLGTPESLKVDSETANTKLELESRDYDNVISDPVLRGRRGRKRRESLDGDMTLPTPETGLRRSSRRAKRDAFSSPDQGLNAAASNGVNHQLLSPAISVVSNEKIMVAAHGNSINPVMLPPKVELPPSSCNLYLSGVSVFDFVSVYAFLRSFSTLLFLSPFELDDFVASVKCNDSTLLFDSIHVSLLRTLRKHLESLSDEGSVSASDCLRSLNWDFLDLITWPLFVVEYLLLHSPGYIPGLDICQLKHFQNDYYKLPVSAKVEVLRHLCDDVIEVEAFRSELNRRTLATDRHTEFQRNSKFDSSRKRKAAIDVASTSCLTEEDAEEPADWNSDECCLCKMDGNLICCDGCPAAFHSRCVGVLSNLLPEGDWYCPECAIEKDKPWMKVGKSIRGAELLGVDPYGRLYYSSCGYLLVLESCNDEYSFWSYNRNDLLTLIETLESSRFIYDTIINVICKHWNVVRGVGGTRTDLDARSYSIQSAFLGKRQLPNVHPTPSETLNENEAFAEKVSHEKSMVTTYSSNTELENAEHANPQLETGNDGVKMENHLASSEGSAEVSQTFLKTDTLKESVPDLSSRCPEIQDDCHIPGKLVKTGDHYMTLTTENVEKGSNLGLENYSSGLCTSKSGGVLSQVYPGTNYVNWYEFARTASLFFEEVTCKSSDKTSEDAPRSVEEIVAGQLKVISNRFAEFSWSNVNNSSMKSRKERCGWCIYCRVPEDGRDCLFIMNDSIPAVENYTCEVLGIQPGNNRKNHLIDVMCHVICIEDHLQGLLQGPWLNPDYSMLWRKSVLGVADIASLKNLLLELESNLHHLALSADWRKHVDSVATMGSASHIVSSSARASSRHGIAKKRTKSSEVVTTPSSNAATGLSLFWWRGGRGSRMLFNWKVLPRSLASKAARQGGRKKIPGILYPDSGEYAKRTKYASWRAAVETSRSVEQLALQVRELDANIRWVDIGNTNLLSKMDKDPKKSIRSFKKVIIRRKCSEGAVVRYLLDFGKRRFIPDVVVRHGSMLDDSSSERKKYWLEESHVPLHLLKSFEEKRIARKSNKMEPGKGHDSSGVAGMPSKKKGFEYLFARAERLEKNQCGHCNKDVLIREAVSCQHCKGSFHKRHARKSAGSISTECIYTCHKCQDGKFMKTDAREGKSESPKYKHASKVVKPLGSGKGKKRGKPKRPVNSKNTKKVTLVVPLRRSARNAERIAKLSLQKTKVKRRKKGKQGKSGKGKSRKLKSVFSRKKRTPVNSSYWLNGVQLCRRPNDERLLYFRSRMLLVRSGEVPSGCDKPKCSLCSEVDYNSELNYVACQICGAWLHGDALGLTADKIENLIGFKCHKCLNKRPPVCPHHCQTGSSKAELVSENNTKTDCTGEDSNCTHPDDRSADQKSHSTDESKDMLLTVDREKQSSGSMLDSDQKDNDFTLSEKILLGNDSVELGDKKEGVLNAVETESTTHDSDMVKEAEYLPLTHNLVKNGLTNNKEVQEFGKDRALSDASELSPQTVSNVR</sequence>